<comment type="caution">
    <text evidence="2">The sequence shown here is derived from an EMBL/GenBank/DDBJ whole genome shotgun (WGS) entry which is preliminary data.</text>
</comment>
<name>X1CDA4_9ZZZZ</name>
<organism evidence="2">
    <name type="scientific">marine sediment metagenome</name>
    <dbReference type="NCBI Taxonomy" id="412755"/>
    <lineage>
        <taxon>unclassified sequences</taxon>
        <taxon>metagenomes</taxon>
        <taxon>ecological metagenomes</taxon>
    </lineage>
</organism>
<dbReference type="Gene3D" id="3.40.50.300">
    <property type="entry name" value="P-loop containing nucleotide triphosphate hydrolases"/>
    <property type="match status" value="1"/>
</dbReference>
<evidence type="ECO:0000259" key="1">
    <source>
        <dbReference type="Pfam" id="PF13614"/>
    </source>
</evidence>
<dbReference type="EMBL" id="BART01037253">
    <property type="protein sequence ID" value="GAH06266.1"/>
    <property type="molecule type" value="Genomic_DNA"/>
</dbReference>
<proteinExistence type="predicted"/>
<feature type="non-terminal residue" evidence="2">
    <location>
        <position position="117"/>
    </location>
</feature>
<dbReference type="InterPro" id="IPR050678">
    <property type="entry name" value="DNA_Partitioning_ATPase"/>
</dbReference>
<gene>
    <name evidence="2" type="ORF">S01H4_62422</name>
</gene>
<sequence length="117" mass="12514">MGRIISVTNQKGGVGKTTTVINLGAALKEIGKNVLLVDMDPQGGLGIGLGVEPESINKSIYDVILDSVDIKETIVETKSGLYLVPSNIDLCGAELELLSKDKWAFKLKDSIKNITNK</sequence>
<dbReference type="PANTHER" id="PTHR13696:SF52">
    <property type="entry name" value="PARA FAMILY PROTEIN CT_582"/>
    <property type="match status" value="1"/>
</dbReference>
<evidence type="ECO:0000313" key="2">
    <source>
        <dbReference type="EMBL" id="GAH06266.1"/>
    </source>
</evidence>
<dbReference type="SUPFAM" id="SSF52540">
    <property type="entry name" value="P-loop containing nucleoside triphosphate hydrolases"/>
    <property type="match status" value="1"/>
</dbReference>
<reference evidence="2" key="1">
    <citation type="journal article" date="2014" name="Front. Microbiol.">
        <title>High frequency of phylogenetically diverse reductive dehalogenase-homologous genes in deep subseafloor sedimentary metagenomes.</title>
        <authorList>
            <person name="Kawai M."/>
            <person name="Futagami T."/>
            <person name="Toyoda A."/>
            <person name="Takaki Y."/>
            <person name="Nishi S."/>
            <person name="Hori S."/>
            <person name="Arai W."/>
            <person name="Tsubouchi T."/>
            <person name="Morono Y."/>
            <person name="Uchiyama I."/>
            <person name="Ito T."/>
            <person name="Fujiyama A."/>
            <person name="Inagaki F."/>
            <person name="Takami H."/>
        </authorList>
    </citation>
    <scope>NUCLEOTIDE SEQUENCE</scope>
    <source>
        <strain evidence="2">Expedition CK06-06</strain>
    </source>
</reference>
<dbReference type="PANTHER" id="PTHR13696">
    <property type="entry name" value="P-LOOP CONTAINING NUCLEOSIDE TRIPHOSPHATE HYDROLASE"/>
    <property type="match status" value="1"/>
</dbReference>
<dbReference type="InterPro" id="IPR027417">
    <property type="entry name" value="P-loop_NTPase"/>
</dbReference>
<feature type="domain" description="AAA" evidence="1">
    <location>
        <begin position="3"/>
        <end position="116"/>
    </location>
</feature>
<dbReference type="CDD" id="cd02042">
    <property type="entry name" value="ParAB_family"/>
    <property type="match status" value="1"/>
</dbReference>
<dbReference type="Pfam" id="PF13614">
    <property type="entry name" value="AAA_31"/>
    <property type="match status" value="1"/>
</dbReference>
<dbReference type="AlphaFoldDB" id="X1CDA4"/>
<dbReference type="InterPro" id="IPR025669">
    <property type="entry name" value="AAA_dom"/>
</dbReference>
<accession>X1CDA4</accession>
<protein>
    <recommendedName>
        <fullName evidence="1">AAA domain-containing protein</fullName>
    </recommendedName>
</protein>